<sequence length="1904" mass="206868">MRNNNGERKPEYKIFLLPIGALLLPAGLFLYGWTAQYQVHWIVPIIGEGITGMGIMTMFFSTVLYLIDSFTIFAASALAANGFIRSIGGGLLPLAGLTMYSKLGVGWGNSVLGFISLVTFPISLYLLNSSSEAGKMQVLYFSNELPNNDLQQLFRRLHNHAKDRKHPVLARFIQEATSAVVEEVRLLPSGVRALVPPFESVLNLADLSDMHKGPLGGAIEGVLHCVAELASLIGYFENNPSELNLDPTTTCLAGMGAGILAAVAISLAPTLADIAITGAEVVRIAFRMGIHVEEVSQNLEPRPLSGSPDPWAYVITEVSPDDVQEELSAFQAKENIPESGKIFISASNETSVTISGPPSRLKALFRNHDFFRDSKFINLPVYAGICHAKHIYGEADVRAIIQTRSLRLLDSKFVPILPLLASGTGKQYLAQTATDLFHEVIAELLTRSIHWDNVMRSISERCAHLKASECQLFMFHKSLPTQELISALEGNPSLETFTYDMTAWVPENRTDQRGPQGPTQSKLAVVGMACRLPGGATTTDEFWEILANGRDVHKVIPPDRFDVETHYDPEGKKTNFTRTQYGCFIENPGFFDAPFFNISPKEAEQTDPMQRLALVTAYEALERAGFVPNRTASSHSHRVGTFYGQAADDYREANAAQHVGTYFIPGGCRAFGPGRINYFFNFWGPSYSVDTACSSSLAAIQAACTSLWAGDCDTVVAGGLNILTNSDGFAGLCEGYFLTKTPNACKTWDSEADGYCRADAIGSLVLKRLEDAEADNDNILGVILGAATNHSAEAVSITHPDAVAQSELTRKVLSRAGVDPLDVSYVELHGTGTQAGDLVEIKSVTDVFAPTVRRRSVNQPLHIGAVKANVGHSESGAGVTAMLKVLLMLEKGKIPPHIGIKGTINPGFPKDLDKRNVHIPFEEKPWARVAGKKRIAVVNNFSAAGGNTSIIMEETAPREITETDPRPSHAITVSAKSKTSLRGNIERYLMHLEKNPDISIADFSYTTTARRHHHIYRVGFTAANIEQVKTQLSSKIPTVDSVKPVSAVGASSVAFAFTGQGASHKSMNIELYHTSPYFRSQITHLDSLAQSQGFPSFIPAIDGSFAKDRGHSPVITQLAQVCTQIALTKYWCSLGVKPTVVVGHSLGEYAALYAAGVLSASDAIFLVGQRARLLERKCRAGSHKMMAVRASRSEIEESARGRPYEIARINGPKEIVLSGPREEIDAVGEVLQKDGHRCVSLDVSFAFHSDQTDPVLDEFEAIAKSAVLFKAPELPIVSPLLAKVIFDEKTVNAQYVRRATREVVNFAGALQAAQNLGTVDDKTAWVEIGPHPVCMSFVKSNIPATNIAVPSLRRDEDSWSTMAQSMCALHCAGVDIDWHEFHRPFERALRLLDLPTYKWNDKNYWIQYNGDWMITKDKMSSGDDKKAAPMLAGAGLTSSVQHLIKESVDESTGIAKVTMQSNLMQKEFLAAANGHNMNGCGVVTSSIHADIAYTLGEYLYRMNNPKAKKVDMNIANLVVTKGLVANKNTKIPQNIQVSIESVPGQTNVANLHWHNVMSDGSFEEAFATAKIIYGDAAEWHTSWAPIAHLVQGRIEAMKRMAQEGVATRFSNSMAYLSFAKSLVDYAPKYRGMQSVILDGFEGVAEVTLTTEMGGTWTVPPHFIDSVAHLAGFIMNVSDAIDNTNNFCVTPGWNSMRFSKPLVPGAKYKSYTKMIPTADDPSVYLGDVYVMQDGEIMGVVGGIKFRRYPRILLSRFFSAPDDPSKPPTASAAQPAAPKALAPKPTAAVTTKPHDAAPATPAKPAPKPEIPSSKAPETPAATEGAAEVNENSTAGKALEIIAREAALEVSELTEDVFFSNLGVDSLLSLVIAEKFRAELGVPASGGVFLEYPSVGELIAWLTEYYG</sequence>
<dbReference type="EMBL" id="MU394399">
    <property type="protein sequence ID" value="KAI6081342.1"/>
    <property type="molecule type" value="Genomic_DNA"/>
</dbReference>
<reference evidence="1 2" key="1">
    <citation type="journal article" date="2022" name="New Phytol.">
        <title>Ecological generalism drives hyperdiversity of secondary metabolite gene clusters in xylarialean endophytes.</title>
        <authorList>
            <person name="Franco M.E.E."/>
            <person name="Wisecaver J.H."/>
            <person name="Arnold A.E."/>
            <person name="Ju Y.M."/>
            <person name="Slot J.C."/>
            <person name="Ahrendt S."/>
            <person name="Moore L.P."/>
            <person name="Eastman K.E."/>
            <person name="Scott K."/>
            <person name="Konkel Z."/>
            <person name="Mondo S.J."/>
            <person name="Kuo A."/>
            <person name="Hayes R.D."/>
            <person name="Haridas S."/>
            <person name="Andreopoulos B."/>
            <person name="Riley R."/>
            <person name="LaButti K."/>
            <person name="Pangilinan J."/>
            <person name="Lipzen A."/>
            <person name="Amirebrahimi M."/>
            <person name="Yan J."/>
            <person name="Adam C."/>
            <person name="Keymanesh K."/>
            <person name="Ng V."/>
            <person name="Louie K."/>
            <person name="Northen T."/>
            <person name="Drula E."/>
            <person name="Henrissat B."/>
            <person name="Hsieh H.M."/>
            <person name="Youens-Clark K."/>
            <person name="Lutzoni F."/>
            <person name="Miadlikowska J."/>
            <person name="Eastwood D.C."/>
            <person name="Hamelin R.C."/>
            <person name="Grigoriev I.V."/>
            <person name="U'Ren J.M."/>
        </authorList>
    </citation>
    <scope>NUCLEOTIDE SEQUENCE [LARGE SCALE GENOMIC DNA]</scope>
    <source>
        <strain evidence="1 2">ER1909</strain>
    </source>
</reference>
<dbReference type="Proteomes" id="UP001497680">
    <property type="component" value="Unassembled WGS sequence"/>
</dbReference>
<proteinExistence type="predicted"/>
<evidence type="ECO:0000313" key="1">
    <source>
        <dbReference type="EMBL" id="KAI6081342.1"/>
    </source>
</evidence>
<evidence type="ECO:0000313" key="2">
    <source>
        <dbReference type="Proteomes" id="UP001497680"/>
    </source>
</evidence>
<name>A0ACC0CLZ1_9PEZI</name>
<protein>
    <submittedName>
        <fullName evidence="1">Polyketide synthase</fullName>
    </submittedName>
</protein>
<gene>
    <name evidence="1" type="ORF">F4821DRAFT_265029</name>
</gene>
<organism evidence="1 2">
    <name type="scientific">Hypoxylon rubiginosum</name>
    <dbReference type="NCBI Taxonomy" id="110542"/>
    <lineage>
        <taxon>Eukaryota</taxon>
        <taxon>Fungi</taxon>
        <taxon>Dikarya</taxon>
        <taxon>Ascomycota</taxon>
        <taxon>Pezizomycotina</taxon>
        <taxon>Sordariomycetes</taxon>
        <taxon>Xylariomycetidae</taxon>
        <taxon>Xylariales</taxon>
        <taxon>Hypoxylaceae</taxon>
        <taxon>Hypoxylon</taxon>
    </lineage>
</organism>
<comment type="caution">
    <text evidence="1">The sequence shown here is derived from an EMBL/GenBank/DDBJ whole genome shotgun (WGS) entry which is preliminary data.</text>
</comment>
<accession>A0ACC0CLZ1</accession>
<keyword evidence="2" id="KW-1185">Reference proteome</keyword>